<name>A0A9P4MQ88_9PEZI</name>
<dbReference type="EMBL" id="ML996083">
    <property type="protein sequence ID" value="KAF2155396.1"/>
    <property type="molecule type" value="Genomic_DNA"/>
</dbReference>
<dbReference type="OrthoDB" id="10265275at2759"/>
<feature type="compositionally biased region" description="Gly residues" evidence="3">
    <location>
        <begin position="266"/>
        <end position="275"/>
    </location>
</feature>
<reference evidence="5" key="1">
    <citation type="journal article" date="2020" name="Stud. Mycol.">
        <title>101 Dothideomycetes genomes: a test case for predicting lifestyles and emergence of pathogens.</title>
        <authorList>
            <person name="Haridas S."/>
            <person name="Albert R."/>
            <person name="Binder M."/>
            <person name="Bloem J."/>
            <person name="Labutti K."/>
            <person name="Salamov A."/>
            <person name="Andreopoulos B."/>
            <person name="Baker S."/>
            <person name="Barry K."/>
            <person name="Bills G."/>
            <person name="Bluhm B."/>
            <person name="Cannon C."/>
            <person name="Castanera R."/>
            <person name="Culley D."/>
            <person name="Daum C."/>
            <person name="Ezra D."/>
            <person name="Gonzalez J."/>
            <person name="Henrissat B."/>
            <person name="Kuo A."/>
            <person name="Liang C."/>
            <person name="Lipzen A."/>
            <person name="Lutzoni F."/>
            <person name="Magnuson J."/>
            <person name="Mondo S."/>
            <person name="Nolan M."/>
            <person name="Ohm R."/>
            <person name="Pangilinan J."/>
            <person name="Park H.-J."/>
            <person name="Ramirez L."/>
            <person name="Alfaro M."/>
            <person name="Sun H."/>
            <person name="Tritt A."/>
            <person name="Yoshinaga Y."/>
            <person name="Zwiers L.-H."/>
            <person name="Turgeon B."/>
            <person name="Goodwin S."/>
            <person name="Spatafora J."/>
            <person name="Crous P."/>
            <person name="Grigoriev I."/>
        </authorList>
    </citation>
    <scope>NUCLEOTIDE SEQUENCE</scope>
    <source>
        <strain evidence="5">CBS 260.36</strain>
    </source>
</reference>
<dbReference type="Proteomes" id="UP000799439">
    <property type="component" value="Unassembled WGS sequence"/>
</dbReference>
<comment type="similarity">
    <text evidence="1">Belongs to the CSN7/EIF3M family. CSN7 subfamily.</text>
</comment>
<protein>
    <recommendedName>
        <fullName evidence="4">PCI domain-containing protein</fullName>
    </recommendedName>
</protein>
<dbReference type="InterPro" id="IPR000717">
    <property type="entry name" value="PCI_dom"/>
</dbReference>
<accession>A0A9P4MQ88</accession>
<keyword evidence="2" id="KW-0736">Signalosome</keyword>
<gene>
    <name evidence="5" type="ORF">K461DRAFT_112852</name>
</gene>
<evidence type="ECO:0000256" key="3">
    <source>
        <dbReference type="SAM" id="MobiDB-lite"/>
    </source>
</evidence>
<feature type="domain" description="PCI" evidence="4">
    <location>
        <begin position="1"/>
        <end position="159"/>
    </location>
</feature>
<dbReference type="InterPro" id="IPR045237">
    <property type="entry name" value="COPS7/eIF3m"/>
</dbReference>
<evidence type="ECO:0000313" key="5">
    <source>
        <dbReference type="EMBL" id="KAF2155396.1"/>
    </source>
</evidence>
<dbReference type="Pfam" id="PF01399">
    <property type="entry name" value="PCI"/>
    <property type="match status" value="1"/>
</dbReference>
<dbReference type="PANTHER" id="PTHR15350">
    <property type="entry name" value="COP9 SIGNALOSOME COMPLEX SUBUNIT 7/DENDRITIC CELL PROTEIN GA17"/>
    <property type="match status" value="1"/>
</dbReference>
<dbReference type="Pfam" id="PF22061">
    <property type="entry name" value="CSN7_HB_subdom"/>
    <property type="match status" value="1"/>
</dbReference>
<evidence type="ECO:0000256" key="1">
    <source>
        <dbReference type="ARBA" id="ARBA00008482"/>
    </source>
</evidence>
<comment type="caution">
    <text evidence="5">The sequence shown here is derived from an EMBL/GenBank/DDBJ whole genome shotgun (WGS) entry which is preliminary data.</text>
</comment>
<evidence type="ECO:0000259" key="4">
    <source>
        <dbReference type="PROSITE" id="PS50250"/>
    </source>
</evidence>
<dbReference type="AlphaFoldDB" id="A0A9P4MQ88"/>
<dbReference type="PROSITE" id="PS50250">
    <property type="entry name" value="PCI"/>
    <property type="match status" value="1"/>
</dbReference>
<dbReference type="SMART" id="SM00088">
    <property type="entry name" value="PINT"/>
    <property type="match status" value="1"/>
</dbReference>
<evidence type="ECO:0000313" key="6">
    <source>
        <dbReference type="Proteomes" id="UP000799439"/>
    </source>
</evidence>
<evidence type="ECO:0000256" key="2">
    <source>
        <dbReference type="ARBA" id="ARBA00022790"/>
    </source>
</evidence>
<organism evidence="5 6">
    <name type="scientific">Myriangium duriaei CBS 260.36</name>
    <dbReference type="NCBI Taxonomy" id="1168546"/>
    <lineage>
        <taxon>Eukaryota</taxon>
        <taxon>Fungi</taxon>
        <taxon>Dikarya</taxon>
        <taxon>Ascomycota</taxon>
        <taxon>Pezizomycotina</taxon>
        <taxon>Dothideomycetes</taxon>
        <taxon>Dothideomycetidae</taxon>
        <taxon>Myriangiales</taxon>
        <taxon>Myriangiaceae</taxon>
        <taxon>Myriangium</taxon>
    </lineage>
</organism>
<dbReference type="PANTHER" id="PTHR15350:SF5">
    <property type="entry name" value="COP9 SIGNALOSOME COMPLEX SUBUNIT 7"/>
    <property type="match status" value="1"/>
</dbReference>
<feature type="region of interest" description="Disordered" evidence="3">
    <location>
        <begin position="241"/>
        <end position="275"/>
    </location>
</feature>
<sequence length="275" mass="29349">MEQTKALNALAPFLALAKSASSPRQAADIVTQATSAQSTYVFAELLQTPAMQSLRQDGQYAGHYKLLEIFTWGTMADYEENPSSLPPLSDGQSHKLRLLSLLSLASAGADLSYSHLTRTLALPSSKALEDLVTAAIYADLVRATLNPAAEVVAISSVAPLRDPAPGSVAVMISELQAWSARCEAALSDIESRITTVREDAVGRNRRDTILDEQTRRAEEKWADSSKEIEGSIRVARGQGDVNAMDLDPDGAGAGLGLSQGPKRRGGPGGWFGRKK</sequence>
<keyword evidence="6" id="KW-1185">Reference proteome</keyword>
<dbReference type="GO" id="GO:0008180">
    <property type="term" value="C:COP9 signalosome"/>
    <property type="evidence" value="ECO:0007669"/>
    <property type="project" value="UniProtKB-KW"/>
</dbReference>
<proteinExistence type="inferred from homology"/>